<protein>
    <submittedName>
        <fullName evidence="1">Uncharacterized protein</fullName>
    </submittedName>
</protein>
<dbReference type="EMBL" id="GGEC01060002">
    <property type="protein sequence ID" value="MBX40486.1"/>
    <property type="molecule type" value="Transcribed_RNA"/>
</dbReference>
<proteinExistence type="predicted"/>
<sequence length="25" mass="2935">MLLLDSLLFGLCWFLIPFPRPCIEP</sequence>
<reference evidence="1" key="1">
    <citation type="submission" date="2018-02" db="EMBL/GenBank/DDBJ databases">
        <title>Rhizophora mucronata_Transcriptome.</title>
        <authorList>
            <person name="Meera S.P."/>
            <person name="Sreeshan A."/>
            <person name="Augustine A."/>
        </authorList>
    </citation>
    <scope>NUCLEOTIDE SEQUENCE</scope>
    <source>
        <tissue evidence="1">Leaf</tissue>
    </source>
</reference>
<organism evidence="1">
    <name type="scientific">Rhizophora mucronata</name>
    <name type="common">Asiatic mangrove</name>
    <dbReference type="NCBI Taxonomy" id="61149"/>
    <lineage>
        <taxon>Eukaryota</taxon>
        <taxon>Viridiplantae</taxon>
        <taxon>Streptophyta</taxon>
        <taxon>Embryophyta</taxon>
        <taxon>Tracheophyta</taxon>
        <taxon>Spermatophyta</taxon>
        <taxon>Magnoliopsida</taxon>
        <taxon>eudicotyledons</taxon>
        <taxon>Gunneridae</taxon>
        <taxon>Pentapetalae</taxon>
        <taxon>rosids</taxon>
        <taxon>fabids</taxon>
        <taxon>Malpighiales</taxon>
        <taxon>Rhizophoraceae</taxon>
        <taxon>Rhizophora</taxon>
    </lineage>
</organism>
<dbReference type="AlphaFoldDB" id="A0A2P2NDC3"/>
<name>A0A2P2NDC3_RHIMU</name>
<accession>A0A2P2NDC3</accession>
<evidence type="ECO:0000313" key="1">
    <source>
        <dbReference type="EMBL" id="MBX40486.1"/>
    </source>
</evidence>